<keyword evidence="4" id="KW-1185">Reference proteome</keyword>
<dbReference type="InterPro" id="IPR045518">
    <property type="entry name" value="2EXR"/>
</dbReference>
<dbReference type="Proteomes" id="UP000566819">
    <property type="component" value="Unassembled WGS sequence"/>
</dbReference>
<proteinExistence type="predicted"/>
<evidence type="ECO:0000313" key="3">
    <source>
        <dbReference type="EMBL" id="KAF4637565.1"/>
    </source>
</evidence>
<comment type="caution">
    <text evidence="3">The sequence shown here is derived from an EMBL/GenBank/DDBJ whole genome shotgun (WGS) entry which is preliminary data.</text>
</comment>
<feature type="domain" description="2EXR" evidence="2">
    <location>
        <begin position="381"/>
        <end position="444"/>
    </location>
</feature>
<accession>A0A8H4RX31</accession>
<sequence length="1052" mass="119391">MLCNDRINLAEIKRTENMNERERATNDVGTETGVDARTEPTKFNTLPLEMRRLVWGEASNLPRVIMIDVNNYNGWGWSNSPPPPILQVCSETREVALKSYKSAFSPSSWSVRAVPSNTSHVEICAKPSLDPELRILASSEDTVYFHHDFSPFDPLCSHFQDYLRHPLAPTRNFDSFAFDVVNVTNNIYQVQALLWVYNPKRLFFVERLSSTNISYAKGELQFIELPSFESNPRFEIDLPKFCSFCTTTPSTFEVERSIGPDCEMVSPSDFRMPSIKRVGIAQGGLEVNIGNTFIEEPPNISEFQQTLDAVSVIATFNGPDMLSALRAASPEELNVNSHSNTASVMTTFGGPPEWWLNNFSKEADGNSDISSQPKDQKQPACFDSLPTEIRQKIWNEVVTRPKLFQLEIFEDFVSDEFWVTFPEEEVRLAASTFHTCYESRRLATKILEPALVLSAPWSPNNYRSRRMILPMSGNPRPRLFISPFDTVYFHLVDNPHRNNIHPYDVQTVQFKASAITQGVLKSVAFDVAIFTAPVLRLWLFLHALLWTQNIEELIIVDRLGSKVFSELAWTPDPRFVRWYLRDGMEMRQEDLFKMPKIKVMGLAKGGIIGNDGLFPVDSLRVALAVRTLSTATKRTSARIGKLTSPATVPETTSIHQQIPENIEEVPTVALPIRKRPFEESSSIGCDAAGGKASSPTKETASQGLSSVTTMMLPRAVMLPRKRRCLERSKDLGQLSALDGLPNQKVDDSCELQEPEPEFVRFLELRLMSWEAVCHIPRVLPLKQNKRPNIHRRVAKIEQRSKNPTPIAFRICQGSRGAAIKVYSLVFDSHMFQSHLQEKLILNYNPWTFNTFIKYPEMHFNNVVDTVYFSTKHCDINWGVYTCYNVPIRSVAFDVQVLFDRTDPQKTLFDIFVRHPIDEIVVVVRKNVVKDENLSGELKFVELDDVADVKYGEAGVHRLHLYHKIHMERTHTNVMWNKGATPQVFRALKQSVWNPKTVLSPNSHPGGWGAENKSASDEGIFEDDVEPVEDEETKSTNAPIFRAVGIARDGVRL</sequence>
<evidence type="ECO:0000256" key="1">
    <source>
        <dbReference type="SAM" id="MobiDB-lite"/>
    </source>
</evidence>
<dbReference type="PANTHER" id="PTHR35910">
    <property type="entry name" value="2EXR DOMAIN-CONTAINING PROTEIN"/>
    <property type="match status" value="1"/>
</dbReference>
<gene>
    <name evidence="3" type="ORF">G7Y89_g493</name>
</gene>
<reference evidence="3 4" key="1">
    <citation type="submission" date="2020-03" db="EMBL/GenBank/DDBJ databases">
        <title>Draft Genome Sequence of Cudoniella acicularis.</title>
        <authorList>
            <person name="Buettner E."/>
            <person name="Kellner H."/>
        </authorList>
    </citation>
    <scope>NUCLEOTIDE SEQUENCE [LARGE SCALE GENOMIC DNA]</scope>
    <source>
        <strain evidence="3 4">DSM 108380</strain>
    </source>
</reference>
<dbReference type="PANTHER" id="PTHR35910:SF6">
    <property type="entry name" value="2EXR DOMAIN-CONTAINING PROTEIN"/>
    <property type="match status" value="1"/>
</dbReference>
<evidence type="ECO:0000259" key="2">
    <source>
        <dbReference type="Pfam" id="PF20150"/>
    </source>
</evidence>
<feature type="compositionally biased region" description="Polar residues" evidence="1">
    <location>
        <begin position="693"/>
        <end position="704"/>
    </location>
</feature>
<dbReference type="OrthoDB" id="3553482at2759"/>
<dbReference type="AlphaFoldDB" id="A0A8H4RX31"/>
<evidence type="ECO:0000313" key="4">
    <source>
        <dbReference type="Proteomes" id="UP000566819"/>
    </source>
</evidence>
<feature type="domain" description="2EXR" evidence="2">
    <location>
        <begin position="41"/>
        <end position="108"/>
    </location>
</feature>
<feature type="region of interest" description="Disordered" evidence="1">
    <location>
        <begin position="680"/>
        <end position="704"/>
    </location>
</feature>
<dbReference type="EMBL" id="JAAMPI010000018">
    <property type="protein sequence ID" value="KAF4637565.1"/>
    <property type="molecule type" value="Genomic_DNA"/>
</dbReference>
<dbReference type="Pfam" id="PF20150">
    <property type="entry name" value="2EXR"/>
    <property type="match status" value="2"/>
</dbReference>
<name>A0A8H4RX31_9HELO</name>
<feature type="region of interest" description="Disordered" evidence="1">
    <location>
        <begin position="998"/>
        <end position="1018"/>
    </location>
</feature>
<organism evidence="3 4">
    <name type="scientific">Cudoniella acicularis</name>
    <dbReference type="NCBI Taxonomy" id="354080"/>
    <lineage>
        <taxon>Eukaryota</taxon>
        <taxon>Fungi</taxon>
        <taxon>Dikarya</taxon>
        <taxon>Ascomycota</taxon>
        <taxon>Pezizomycotina</taxon>
        <taxon>Leotiomycetes</taxon>
        <taxon>Helotiales</taxon>
        <taxon>Tricladiaceae</taxon>
        <taxon>Cudoniella</taxon>
    </lineage>
</organism>
<protein>
    <recommendedName>
        <fullName evidence="2">2EXR domain-containing protein</fullName>
    </recommendedName>
</protein>